<accession>A0A4R3ZA92</accession>
<gene>
    <name evidence="1" type="ORF">EDD60_10218</name>
</gene>
<protein>
    <submittedName>
        <fullName evidence="1">Putative alpha/beta superfamily hydrolase</fullName>
    </submittedName>
</protein>
<organism evidence="1 2">
    <name type="scientific">Longibaculum muris</name>
    <dbReference type="NCBI Taxonomy" id="1796628"/>
    <lineage>
        <taxon>Bacteria</taxon>
        <taxon>Bacillati</taxon>
        <taxon>Bacillota</taxon>
        <taxon>Erysipelotrichia</taxon>
        <taxon>Erysipelotrichales</taxon>
        <taxon>Coprobacillaceae</taxon>
        <taxon>Longibaculum</taxon>
    </lineage>
</organism>
<dbReference type="InterPro" id="IPR050583">
    <property type="entry name" value="Mycobacterial_A85_antigen"/>
</dbReference>
<dbReference type="Proteomes" id="UP000295515">
    <property type="component" value="Unassembled WGS sequence"/>
</dbReference>
<evidence type="ECO:0000313" key="1">
    <source>
        <dbReference type="EMBL" id="TCW02056.1"/>
    </source>
</evidence>
<dbReference type="InterPro" id="IPR000801">
    <property type="entry name" value="Esterase-like"/>
</dbReference>
<dbReference type="GeneID" id="98914264"/>
<dbReference type="PANTHER" id="PTHR48098:SF6">
    <property type="entry name" value="FERRI-BACILLIBACTIN ESTERASE BESA"/>
    <property type="match status" value="1"/>
</dbReference>
<keyword evidence="1" id="KW-0378">Hydrolase</keyword>
<dbReference type="SUPFAM" id="SSF53474">
    <property type="entry name" value="alpha/beta-Hydrolases"/>
    <property type="match status" value="1"/>
</dbReference>
<dbReference type="Gene3D" id="3.40.50.1820">
    <property type="entry name" value="alpha/beta hydrolase"/>
    <property type="match status" value="1"/>
</dbReference>
<proteinExistence type="predicted"/>
<dbReference type="Pfam" id="PF00756">
    <property type="entry name" value="Esterase"/>
    <property type="match status" value="1"/>
</dbReference>
<dbReference type="EMBL" id="SMCQ01000002">
    <property type="protein sequence ID" value="TCW02056.1"/>
    <property type="molecule type" value="Genomic_DNA"/>
</dbReference>
<name>A0A4R3ZA92_9FIRM</name>
<comment type="caution">
    <text evidence="1">The sequence shown here is derived from an EMBL/GenBank/DDBJ whole genome shotgun (WGS) entry which is preliminary data.</text>
</comment>
<dbReference type="AlphaFoldDB" id="A0A4R3ZA92"/>
<dbReference type="PANTHER" id="PTHR48098">
    <property type="entry name" value="ENTEROCHELIN ESTERASE-RELATED"/>
    <property type="match status" value="1"/>
</dbReference>
<keyword evidence="2" id="KW-1185">Reference proteome</keyword>
<dbReference type="RefSeq" id="WP_066446091.1">
    <property type="nucleotide sequence ID" value="NZ_JANKBF010000003.1"/>
</dbReference>
<dbReference type="InterPro" id="IPR029058">
    <property type="entry name" value="AB_hydrolase_fold"/>
</dbReference>
<sequence>MIKKFKIYITPFQISTTIHLYLPQEYQQSHELYPVIYMFDGHNLFSDYDATYGKSLNMEKFLNQYSQKMIVVGIECNHEENRRLIEYCPYYVNHSLLGEIKGEGDQLIKWIVYELKPYIDEHYRTDISRDATMIAGCSMGGLMALYAVSCYNRYFSKAACLSPSIGVGFELLKKDAQDSQMDENTKIFMSWGSDESRNKTGLAYATSRYLELSYLYTNKNVKTYPYLYVHGKHNEESWGQQLQIFMDYLWN</sequence>
<reference evidence="1 2" key="1">
    <citation type="submission" date="2019-03" db="EMBL/GenBank/DDBJ databases">
        <title>Genomic Encyclopedia of Type Strains, Phase IV (KMG-IV): sequencing the most valuable type-strain genomes for metagenomic binning, comparative biology and taxonomic classification.</title>
        <authorList>
            <person name="Goeker M."/>
        </authorList>
    </citation>
    <scope>NUCLEOTIDE SEQUENCE [LARGE SCALE GENOMIC DNA]</scope>
    <source>
        <strain evidence="1 2">DSM 29487</strain>
    </source>
</reference>
<dbReference type="GO" id="GO:0016787">
    <property type="term" value="F:hydrolase activity"/>
    <property type="evidence" value="ECO:0007669"/>
    <property type="project" value="UniProtKB-KW"/>
</dbReference>
<evidence type="ECO:0000313" key="2">
    <source>
        <dbReference type="Proteomes" id="UP000295515"/>
    </source>
</evidence>